<dbReference type="SUPFAM" id="SSF88659">
    <property type="entry name" value="Sigma3 and sigma4 domains of RNA polymerase sigma factors"/>
    <property type="match status" value="1"/>
</dbReference>
<evidence type="ECO:0000313" key="3">
    <source>
        <dbReference type="Proteomes" id="UP000094056"/>
    </source>
</evidence>
<proteinExistence type="predicted"/>
<organism evidence="2 3">
    <name type="scientific">Candidatus Scalindua rubra</name>
    <dbReference type="NCBI Taxonomy" id="1872076"/>
    <lineage>
        <taxon>Bacteria</taxon>
        <taxon>Pseudomonadati</taxon>
        <taxon>Planctomycetota</taxon>
        <taxon>Candidatus Brocadiia</taxon>
        <taxon>Candidatus Brocadiales</taxon>
        <taxon>Candidatus Scalinduaceae</taxon>
        <taxon>Candidatus Scalindua</taxon>
    </lineage>
</organism>
<dbReference type="InterPro" id="IPR013249">
    <property type="entry name" value="RNA_pol_sigma70_r4_t2"/>
</dbReference>
<dbReference type="EMBL" id="MAYW01000361">
    <property type="protein sequence ID" value="ODS29821.1"/>
    <property type="molecule type" value="Genomic_DNA"/>
</dbReference>
<accession>A0A1E3X2C5</accession>
<comment type="caution">
    <text evidence="2">The sequence shown here is derived from an EMBL/GenBank/DDBJ whole genome shotgun (WGS) entry which is preliminary data.</text>
</comment>
<dbReference type="GO" id="GO:0003677">
    <property type="term" value="F:DNA binding"/>
    <property type="evidence" value="ECO:0007669"/>
    <property type="project" value="InterPro"/>
</dbReference>
<feature type="domain" description="RNA polymerase sigma factor 70 region 4 type 2" evidence="1">
    <location>
        <begin position="5"/>
        <end position="56"/>
    </location>
</feature>
<dbReference type="GO" id="GO:0006352">
    <property type="term" value="P:DNA-templated transcription initiation"/>
    <property type="evidence" value="ECO:0007669"/>
    <property type="project" value="InterPro"/>
</dbReference>
<dbReference type="Pfam" id="PF08281">
    <property type="entry name" value="Sigma70_r4_2"/>
    <property type="match status" value="1"/>
</dbReference>
<dbReference type="InterPro" id="IPR013324">
    <property type="entry name" value="RNA_pol_sigma_r3/r4-like"/>
</dbReference>
<reference evidence="2 3" key="1">
    <citation type="submission" date="2016-07" db="EMBL/GenBank/DDBJ databases">
        <title>Draft genome of Scalindua rubra, obtained from a brine-seawater interface in the Red Sea, sheds light on salt adaptation in anammox bacteria.</title>
        <authorList>
            <person name="Speth D.R."/>
            <person name="Lagkouvardos I."/>
            <person name="Wang Y."/>
            <person name="Qian P.-Y."/>
            <person name="Dutilh B.E."/>
            <person name="Jetten M.S."/>
        </authorList>
    </citation>
    <scope>NUCLEOTIDE SEQUENCE [LARGE SCALE GENOMIC DNA]</scope>
    <source>
        <strain evidence="2">BSI-1</strain>
    </source>
</reference>
<evidence type="ECO:0000259" key="1">
    <source>
        <dbReference type="Pfam" id="PF08281"/>
    </source>
</evidence>
<evidence type="ECO:0000313" key="2">
    <source>
        <dbReference type="EMBL" id="ODS29821.1"/>
    </source>
</evidence>
<dbReference type="InterPro" id="IPR036388">
    <property type="entry name" value="WH-like_DNA-bd_sf"/>
</dbReference>
<dbReference type="Proteomes" id="UP000094056">
    <property type="component" value="Unassembled WGS sequence"/>
</dbReference>
<sequence>MIKTLQRSIEALPNPKQRLVIKLFYIHKLSYEEIAEVTNHDFQWVKNTLYHARIHLKQIFIKKFQK</sequence>
<gene>
    <name evidence="2" type="ORF">SCARUB_05074</name>
</gene>
<dbReference type="Gene3D" id="1.10.10.10">
    <property type="entry name" value="Winged helix-like DNA-binding domain superfamily/Winged helix DNA-binding domain"/>
    <property type="match status" value="1"/>
</dbReference>
<dbReference type="GO" id="GO:0016987">
    <property type="term" value="F:sigma factor activity"/>
    <property type="evidence" value="ECO:0007669"/>
    <property type="project" value="InterPro"/>
</dbReference>
<dbReference type="AlphaFoldDB" id="A0A1E3X2C5"/>
<name>A0A1E3X2C5_9BACT</name>
<protein>
    <submittedName>
        <fullName evidence="2">RNA polymerase sigma factor</fullName>
    </submittedName>
</protein>